<sequence>MKNLSMTKYIDKTKCVFEIEPLTRVKVKENVTNNEKSALQIIAILTGSFVAFTSGLLYAWPSPFLLKITQDKVNYNISENEASYFTITHAAGMLILPIFLVSISQIIGRKTILNLSTVPYIISFILKAFCTNIWLLYLARFLAGAGDAIVFAALPVYIGEISTPKIRGIWGNSFIIAVFLGQCGMNIIGSYCNVQLTSYIGLAIPVLFLIIFSFMPESPYYLIMRNRLEDAKSSLRWLRCKEDVESEFTVMKVSVEKQSQECGSWKDLISIKANRKALTAGVFLRISQLLTGVYVFAAYTQFIFAKAGGNISPQMSAIIYTGVTVLMYSCAAYLSNKMGRRKAYMISIFLAGIVVLSEATYFYLDTVHTEINLESWKWYPLVGMLLFVVVSSFGVGIIPTLMLGELFATSIKSKGISVLTCTFAGSIIITNNIFYYLNSATGLYGPFYLFGFCNIVFTFIAYYVVPETKGKTLDEIQQILNDM</sequence>
<feature type="transmembrane region" description="Helical" evidence="8">
    <location>
        <begin position="282"/>
        <end position="305"/>
    </location>
</feature>
<evidence type="ECO:0000256" key="2">
    <source>
        <dbReference type="ARBA" id="ARBA00022448"/>
    </source>
</evidence>
<dbReference type="GO" id="GO:0022857">
    <property type="term" value="F:transmembrane transporter activity"/>
    <property type="evidence" value="ECO:0007669"/>
    <property type="project" value="InterPro"/>
</dbReference>
<feature type="transmembrane region" description="Helical" evidence="8">
    <location>
        <begin position="443"/>
        <end position="465"/>
    </location>
</feature>
<dbReference type="Gene3D" id="1.20.1250.20">
    <property type="entry name" value="MFS general substrate transporter like domains"/>
    <property type="match status" value="1"/>
</dbReference>
<dbReference type="InterPro" id="IPR005828">
    <property type="entry name" value="MFS_sugar_transport-like"/>
</dbReference>
<feature type="transmembrane region" description="Helical" evidence="8">
    <location>
        <begin position="170"/>
        <end position="190"/>
    </location>
</feature>
<dbReference type="InterPro" id="IPR020846">
    <property type="entry name" value="MFS_dom"/>
</dbReference>
<protein>
    <recommendedName>
        <fullName evidence="9">Major facilitator superfamily (MFS) profile domain-containing protein</fullName>
    </recommendedName>
</protein>
<dbReference type="PROSITE" id="PS50850">
    <property type="entry name" value="MFS"/>
    <property type="match status" value="1"/>
</dbReference>
<keyword evidence="5 8" id="KW-0812">Transmembrane</keyword>
<keyword evidence="2" id="KW-0813">Transport</keyword>
<gene>
    <name evidence="10" type="ORF">DIABBA_LOCUS11517</name>
</gene>
<dbReference type="InterPro" id="IPR050549">
    <property type="entry name" value="MFS_Trehalose_Transporter"/>
</dbReference>
<feature type="transmembrane region" description="Helical" evidence="8">
    <location>
        <begin position="82"/>
        <end position="101"/>
    </location>
</feature>
<keyword evidence="6 8" id="KW-1133">Transmembrane helix</keyword>
<evidence type="ECO:0000256" key="4">
    <source>
        <dbReference type="ARBA" id="ARBA00022597"/>
    </source>
</evidence>
<feature type="transmembrane region" description="Helical" evidence="8">
    <location>
        <begin position="343"/>
        <end position="364"/>
    </location>
</feature>
<evidence type="ECO:0000256" key="3">
    <source>
        <dbReference type="ARBA" id="ARBA00022475"/>
    </source>
</evidence>
<dbReference type="FunFam" id="1.20.1250.20:FF:000218">
    <property type="entry name" value="facilitated trehalose transporter Tret1"/>
    <property type="match status" value="1"/>
</dbReference>
<feature type="domain" description="Major facilitator superfamily (MFS) profile" evidence="9">
    <location>
        <begin position="39"/>
        <end position="469"/>
    </location>
</feature>
<dbReference type="AlphaFoldDB" id="A0A9N9T4K3"/>
<dbReference type="EMBL" id="OU898283">
    <property type="protein sequence ID" value="CAG9838666.1"/>
    <property type="molecule type" value="Genomic_DNA"/>
</dbReference>
<feature type="transmembrane region" description="Helical" evidence="8">
    <location>
        <begin position="196"/>
        <end position="215"/>
    </location>
</feature>
<evidence type="ECO:0000259" key="9">
    <source>
        <dbReference type="PROSITE" id="PS50850"/>
    </source>
</evidence>
<dbReference type="Proteomes" id="UP001153709">
    <property type="component" value="Chromosome 8"/>
</dbReference>
<name>A0A9N9T4K3_DIABA</name>
<reference evidence="10" key="1">
    <citation type="submission" date="2022-01" db="EMBL/GenBank/DDBJ databases">
        <authorList>
            <person name="King R."/>
        </authorList>
    </citation>
    <scope>NUCLEOTIDE SEQUENCE</scope>
</reference>
<keyword evidence="11" id="KW-1185">Reference proteome</keyword>
<evidence type="ECO:0000256" key="8">
    <source>
        <dbReference type="SAM" id="Phobius"/>
    </source>
</evidence>
<dbReference type="SUPFAM" id="SSF103473">
    <property type="entry name" value="MFS general substrate transporter"/>
    <property type="match status" value="1"/>
</dbReference>
<feature type="transmembrane region" description="Helical" evidence="8">
    <location>
        <begin position="317"/>
        <end position="336"/>
    </location>
</feature>
<keyword evidence="3" id="KW-1003">Cell membrane</keyword>
<proteinExistence type="predicted"/>
<accession>A0A9N9T4K3</accession>
<evidence type="ECO:0000313" key="11">
    <source>
        <dbReference type="Proteomes" id="UP001153709"/>
    </source>
</evidence>
<evidence type="ECO:0000256" key="1">
    <source>
        <dbReference type="ARBA" id="ARBA00004651"/>
    </source>
</evidence>
<feature type="transmembrane region" description="Helical" evidence="8">
    <location>
        <begin position="38"/>
        <end position="60"/>
    </location>
</feature>
<feature type="transmembrane region" description="Helical" evidence="8">
    <location>
        <begin position="141"/>
        <end position="158"/>
    </location>
</feature>
<dbReference type="OrthoDB" id="6133115at2759"/>
<dbReference type="Pfam" id="PF00083">
    <property type="entry name" value="Sugar_tr"/>
    <property type="match status" value="1"/>
</dbReference>
<comment type="subcellular location">
    <subcellularLocation>
        <location evidence="1">Cell membrane</location>
        <topology evidence="1">Multi-pass membrane protein</topology>
    </subcellularLocation>
</comment>
<dbReference type="PANTHER" id="PTHR48021:SF46">
    <property type="entry name" value="MAJOR FACILITATOR SUPERFAMILY (MFS) PROFILE DOMAIN-CONTAINING PROTEIN"/>
    <property type="match status" value="1"/>
</dbReference>
<evidence type="ECO:0000313" key="10">
    <source>
        <dbReference type="EMBL" id="CAG9838666.1"/>
    </source>
</evidence>
<evidence type="ECO:0000256" key="5">
    <source>
        <dbReference type="ARBA" id="ARBA00022692"/>
    </source>
</evidence>
<feature type="transmembrane region" description="Helical" evidence="8">
    <location>
        <begin position="113"/>
        <end position="135"/>
    </location>
</feature>
<dbReference type="PANTHER" id="PTHR48021">
    <property type="match status" value="1"/>
</dbReference>
<keyword evidence="7 8" id="KW-0472">Membrane</keyword>
<evidence type="ECO:0000256" key="7">
    <source>
        <dbReference type="ARBA" id="ARBA00023136"/>
    </source>
</evidence>
<evidence type="ECO:0000256" key="6">
    <source>
        <dbReference type="ARBA" id="ARBA00022989"/>
    </source>
</evidence>
<dbReference type="InterPro" id="IPR036259">
    <property type="entry name" value="MFS_trans_sf"/>
</dbReference>
<dbReference type="GO" id="GO:0005886">
    <property type="term" value="C:plasma membrane"/>
    <property type="evidence" value="ECO:0007669"/>
    <property type="project" value="UniProtKB-SubCell"/>
</dbReference>
<feature type="transmembrane region" description="Helical" evidence="8">
    <location>
        <begin position="384"/>
        <end position="404"/>
    </location>
</feature>
<feature type="transmembrane region" description="Helical" evidence="8">
    <location>
        <begin position="416"/>
        <end position="437"/>
    </location>
</feature>
<keyword evidence="4" id="KW-0762">Sugar transport</keyword>
<organism evidence="10 11">
    <name type="scientific">Diabrotica balteata</name>
    <name type="common">Banded cucumber beetle</name>
    <dbReference type="NCBI Taxonomy" id="107213"/>
    <lineage>
        <taxon>Eukaryota</taxon>
        <taxon>Metazoa</taxon>
        <taxon>Ecdysozoa</taxon>
        <taxon>Arthropoda</taxon>
        <taxon>Hexapoda</taxon>
        <taxon>Insecta</taxon>
        <taxon>Pterygota</taxon>
        <taxon>Neoptera</taxon>
        <taxon>Endopterygota</taxon>
        <taxon>Coleoptera</taxon>
        <taxon>Polyphaga</taxon>
        <taxon>Cucujiformia</taxon>
        <taxon>Chrysomeloidea</taxon>
        <taxon>Chrysomelidae</taxon>
        <taxon>Galerucinae</taxon>
        <taxon>Diabroticina</taxon>
        <taxon>Diabroticites</taxon>
        <taxon>Diabrotica</taxon>
    </lineage>
</organism>